<proteinExistence type="inferred from homology"/>
<reference evidence="5" key="1">
    <citation type="submission" date="2017-01" db="EMBL/GenBank/DDBJ databases">
        <title>Comparative genomics of anhydrobiosis in the tardigrade Hypsibius dujardini.</title>
        <authorList>
            <person name="Yoshida Y."/>
            <person name="Koutsovoulos G."/>
            <person name="Laetsch D."/>
            <person name="Stevens L."/>
            <person name="Kumar S."/>
            <person name="Horikawa D."/>
            <person name="Ishino K."/>
            <person name="Komine S."/>
            <person name="Tomita M."/>
            <person name="Blaxter M."/>
            <person name="Arakawa K."/>
        </authorList>
    </citation>
    <scope>NUCLEOTIDE SEQUENCE [LARGE SCALE GENOMIC DNA]</scope>
    <source>
        <strain evidence="5">Z151</strain>
    </source>
</reference>
<dbReference type="InterPro" id="IPR000863">
    <property type="entry name" value="Sulfotransferase_dom"/>
</dbReference>
<organism evidence="4 5">
    <name type="scientific">Hypsibius exemplaris</name>
    <name type="common">Freshwater tardigrade</name>
    <dbReference type="NCBI Taxonomy" id="2072580"/>
    <lineage>
        <taxon>Eukaryota</taxon>
        <taxon>Metazoa</taxon>
        <taxon>Ecdysozoa</taxon>
        <taxon>Tardigrada</taxon>
        <taxon>Eutardigrada</taxon>
        <taxon>Parachela</taxon>
        <taxon>Hypsibioidea</taxon>
        <taxon>Hypsibiidae</taxon>
        <taxon>Hypsibius</taxon>
    </lineage>
</organism>
<comment type="caution">
    <text evidence="4">The sequence shown here is derived from an EMBL/GenBank/DDBJ whole genome shotgun (WGS) entry which is preliminary data.</text>
</comment>
<dbReference type="AlphaFoldDB" id="A0A9X6RM92"/>
<dbReference type="InterPro" id="IPR027417">
    <property type="entry name" value="P-loop_NTPase"/>
</dbReference>
<dbReference type="Pfam" id="PF00685">
    <property type="entry name" value="Sulfotransfer_1"/>
    <property type="match status" value="1"/>
</dbReference>
<dbReference type="Gene3D" id="3.40.50.300">
    <property type="entry name" value="P-loop containing nucleotide triphosphate hydrolases"/>
    <property type="match status" value="1"/>
</dbReference>
<accession>A0A9X6RM92</accession>
<evidence type="ECO:0000313" key="5">
    <source>
        <dbReference type="Proteomes" id="UP000192578"/>
    </source>
</evidence>
<name>A0A9X6RM92_HYPEX</name>
<gene>
    <name evidence="4" type="ORF">BV898_17263</name>
</gene>
<evidence type="ECO:0000256" key="1">
    <source>
        <dbReference type="ARBA" id="ARBA00005771"/>
    </source>
</evidence>
<feature type="domain" description="Sulfotransferase" evidence="3">
    <location>
        <begin position="53"/>
        <end position="304"/>
    </location>
</feature>
<dbReference type="OrthoDB" id="205623at2759"/>
<comment type="similarity">
    <text evidence="1">Belongs to the sulfotransferase 1 family.</text>
</comment>
<keyword evidence="5" id="KW-1185">Reference proteome</keyword>
<dbReference type="GO" id="GO:0008146">
    <property type="term" value="F:sulfotransferase activity"/>
    <property type="evidence" value="ECO:0007669"/>
    <property type="project" value="InterPro"/>
</dbReference>
<dbReference type="EMBL" id="MTYJ01000288">
    <property type="protein sequence ID" value="OWA52820.1"/>
    <property type="molecule type" value="Genomic_DNA"/>
</dbReference>
<keyword evidence="2" id="KW-0808">Transferase</keyword>
<dbReference type="Proteomes" id="UP000192578">
    <property type="component" value="Unassembled WGS sequence"/>
</dbReference>
<protein>
    <submittedName>
        <fullName evidence="4">Sulfotransferase family cytosolic 1B member 1</fullName>
    </submittedName>
</protein>
<evidence type="ECO:0000313" key="4">
    <source>
        <dbReference type="EMBL" id="OWA52820.1"/>
    </source>
</evidence>
<dbReference type="SUPFAM" id="SSF52540">
    <property type="entry name" value="P-loop containing nucleoside triphosphate hydrolases"/>
    <property type="match status" value="1"/>
</dbReference>
<evidence type="ECO:0000259" key="3">
    <source>
        <dbReference type="Pfam" id="PF00685"/>
    </source>
</evidence>
<evidence type="ECO:0000256" key="2">
    <source>
        <dbReference type="ARBA" id="ARBA00022679"/>
    </source>
</evidence>
<dbReference type="PANTHER" id="PTHR11783">
    <property type="entry name" value="SULFOTRANSFERASE SULT"/>
    <property type="match status" value="1"/>
</dbReference>
<sequence length="316" mass="35741">MSDDEDMEALDGVGIPANLQRLSDCIKVYKGCNVNYPYYLSLPDLERFQTTANDVAICGFPKSGSAWLSAIVTMIQANGDPASLLQGAPLDEKVPYLEFCTPANYAGYRVVDRLSQQPGGRTFFTHLSYNALPPSITQNKTKIIYHIRNPKDVIVSTYFHLMSRRQSKFGGNLDVMVDAFVDGTVCYGPYFDHIAGYWKHRHDPDVFVLSFEQLSQDFDGNVRELAKFLGKQLTEQQFRTIAHHCSFEQMKENERTNRVASDRAGVLDFQVSPFLRAGSVGNWKVHFSREMDAKVDAWIEKNLQRPDLAGLAMIFE</sequence>